<dbReference type="InterPro" id="IPR047112">
    <property type="entry name" value="RecG/Mfd"/>
</dbReference>
<accession>A0A7Z0RQ26</accession>
<evidence type="ECO:0000256" key="11">
    <source>
        <dbReference type="ARBA" id="ARBA00061399"/>
    </source>
</evidence>
<dbReference type="PROSITE" id="PS51192">
    <property type="entry name" value="HELICASE_ATP_BIND_1"/>
    <property type="match status" value="1"/>
</dbReference>
<comment type="caution">
    <text evidence="16">The sequence shown here is derived from an EMBL/GenBank/DDBJ whole genome shotgun (WGS) entry which is preliminary data.</text>
</comment>
<dbReference type="InterPro" id="IPR036101">
    <property type="entry name" value="CarD-like/TRCF_RID_sf"/>
</dbReference>
<evidence type="ECO:0000256" key="10">
    <source>
        <dbReference type="ARBA" id="ARBA00061104"/>
    </source>
</evidence>
<dbReference type="PANTHER" id="PTHR47964">
    <property type="entry name" value="ATP-DEPENDENT DNA HELICASE HOMOLOG RECG, CHLOROPLASTIC"/>
    <property type="match status" value="1"/>
</dbReference>
<keyword evidence="3 13" id="KW-0547">Nucleotide-binding</keyword>
<evidence type="ECO:0000256" key="9">
    <source>
        <dbReference type="ARBA" id="ARBA00023204"/>
    </source>
</evidence>
<dbReference type="Pfam" id="PF03461">
    <property type="entry name" value="TRCF"/>
    <property type="match status" value="1"/>
</dbReference>
<dbReference type="InterPro" id="IPR003711">
    <property type="entry name" value="CarD-like/TRCF_RID"/>
</dbReference>
<dbReference type="SUPFAM" id="SSF143517">
    <property type="entry name" value="TRCF domain-like"/>
    <property type="match status" value="1"/>
</dbReference>
<keyword evidence="8 13" id="KW-0238">DNA-binding</keyword>
<evidence type="ECO:0000256" key="3">
    <source>
        <dbReference type="ARBA" id="ARBA00022741"/>
    </source>
</evidence>
<dbReference type="InterPro" id="IPR037235">
    <property type="entry name" value="TRCF-like_C_D7"/>
</dbReference>
<dbReference type="GO" id="GO:0005737">
    <property type="term" value="C:cytoplasm"/>
    <property type="evidence" value="ECO:0007669"/>
    <property type="project" value="UniProtKB-SubCell"/>
</dbReference>
<dbReference type="NCBIfam" id="TIGR00580">
    <property type="entry name" value="mfd"/>
    <property type="match status" value="1"/>
</dbReference>
<dbReference type="InterPro" id="IPR005118">
    <property type="entry name" value="TRCF_C"/>
</dbReference>
<keyword evidence="6" id="KW-0347">Helicase</keyword>
<dbReference type="InterPro" id="IPR001650">
    <property type="entry name" value="Helicase_C-like"/>
</dbReference>
<gene>
    <name evidence="13 16" type="primary">mfd</name>
    <name evidence="16" type="ORF">HZY93_00995</name>
</gene>
<dbReference type="Gene3D" id="2.40.10.170">
    <property type="match status" value="1"/>
</dbReference>
<keyword evidence="7 13" id="KW-0067">ATP-binding</keyword>
<organism evidence="16 17">
    <name type="scientific">Streptococcus danieliae</name>
    <dbReference type="NCBI Taxonomy" id="747656"/>
    <lineage>
        <taxon>Bacteria</taxon>
        <taxon>Bacillati</taxon>
        <taxon>Bacillota</taxon>
        <taxon>Bacilli</taxon>
        <taxon>Lactobacillales</taxon>
        <taxon>Streptococcaceae</taxon>
        <taxon>Streptococcus</taxon>
    </lineage>
</organism>
<dbReference type="Pfam" id="PF17757">
    <property type="entry name" value="UvrB_inter"/>
    <property type="match status" value="1"/>
</dbReference>
<dbReference type="GO" id="GO:0016787">
    <property type="term" value="F:hydrolase activity"/>
    <property type="evidence" value="ECO:0007669"/>
    <property type="project" value="UniProtKB-KW"/>
</dbReference>
<feature type="domain" description="Helicase C-terminal" evidence="15">
    <location>
        <begin position="812"/>
        <end position="966"/>
    </location>
</feature>
<protein>
    <recommendedName>
        <fullName evidence="12 13">Transcription-repair-coupling factor</fullName>
        <shortName evidence="13">TRCF</shortName>
        <ecNumber evidence="13">3.6.4.-</ecNumber>
    </recommendedName>
</protein>
<proteinExistence type="inferred from homology"/>
<evidence type="ECO:0000256" key="2">
    <source>
        <dbReference type="ARBA" id="ARBA00022490"/>
    </source>
</evidence>
<evidence type="ECO:0000259" key="14">
    <source>
        <dbReference type="PROSITE" id="PS51192"/>
    </source>
</evidence>
<dbReference type="InterPro" id="IPR004576">
    <property type="entry name" value="Mfd"/>
</dbReference>
<dbReference type="Gene3D" id="3.40.50.11180">
    <property type="match status" value="1"/>
</dbReference>
<dbReference type="GO" id="GO:0003678">
    <property type="term" value="F:DNA helicase activity"/>
    <property type="evidence" value="ECO:0007669"/>
    <property type="project" value="TreeGrafter"/>
</dbReference>
<dbReference type="SMART" id="SM01058">
    <property type="entry name" value="CarD_TRCF"/>
    <property type="match status" value="1"/>
</dbReference>
<dbReference type="InterPro" id="IPR027417">
    <property type="entry name" value="P-loop_NTPase"/>
</dbReference>
<evidence type="ECO:0000256" key="5">
    <source>
        <dbReference type="ARBA" id="ARBA00022801"/>
    </source>
</evidence>
<evidence type="ECO:0000313" key="16">
    <source>
        <dbReference type="EMBL" id="NYS48561.1"/>
    </source>
</evidence>
<dbReference type="AlphaFoldDB" id="A0A7Z0RQ26"/>
<dbReference type="PANTHER" id="PTHR47964:SF1">
    <property type="entry name" value="ATP-DEPENDENT DNA HELICASE HOMOLOG RECG, CHLOROPLASTIC"/>
    <property type="match status" value="1"/>
</dbReference>
<dbReference type="Gene3D" id="3.30.2060.10">
    <property type="entry name" value="Penicillin-binding protein 1b domain"/>
    <property type="match status" value="1"/>
</dbReference>
<dbReference type="EMBL" id="JACBYG010000007">
    <property type="protein sequence ID" value="NYS48561.1"/>
    <property type="molecule type" value="Genomic_DNA"/>
</dbReference>
<dbReference type="HAMAP" id="MF_00969">
    <property type="entry name" value="TRCF"/>
    <property type="match status" value="1"/>
</dbReference>
<dbReference type="SUPFAM" id="SSF52540">
    <property type="entry name" value="P-loop containing nucleoside triphosphate hydrolases"/>
    <property type="match status" value="4"/>
</dbReference>
<dbReference type="GO" id="GO:0003684">
    <property type="term" value="F:damaged DNA binding"/>
    <property type="evidence" value="ECO:0007669"/>
    <property type="project" value="InterPro"/>
</dbReference>
<comment type="function">
    <text evidence="13">Couples transcription and DNA repair by recognizing RNA polymerase (RNAP) stalled at DNA lesions. Mediates ATP-dependent release of RNAP and its truncated transcript from the DNA, and recruitment of nucleotide excision repair machinery to the damaged site.</text>
</comment>
<feature type="domain" description="Helicase ATP-binding" evidence="14">
    <location>
        <begin position="630"/>
        <end position="791"/>
    </location>
</feature>
<dbReference type="Gene3D" id="3.40.50.300">
    <property type="entry name" value="P-loop containing nucleotide triphosphate hydrolases"/>
    <property type="match status" value="2"/>
</dbReference>
<evidence type="ECO:0000256" key="7">
    <source>
        <dbReference type="ARBA" id="ARBA00022840"/>
    </source>
</evidence>
<evidence type="ECO:0000259" key="15">
    <source>
        <dbReference type="PROSITE" id="PS51194"/>
    </source>
</evidence>
<evidence type="ECO:0000256" key="13">
    <source>
        <dbReference type="HAMAP-Rule" id="MF_00969"/>
    </source>
</evidence>
<dbReference type="Pfam" id="PF00270">
    <property type="entry name" value="DEAD"/>
    <property type="match status" value="1"/>
</dbReference>
<comment type="subcellular location">
    <subcellularLocation>
        <location evidence="1 13">Cytoplasm</location>
    </subcellularLocation>
</comment>
<dbReference type="Pfam" id="PF21132">
    <property type="entry name" value="MFD_D3"/>
    <property type="match status" value="1"/>
</dbReference>
<dbReference type="Pfam" id="PF00271">
    <property type="entry name" value="Helicase_C"/>
    <property type="match status" value="1"/>
</dbReference>
<comment type="similarity">
    <text evidence="11 13">In the C-terminal section; belongs to the helicase family. RecG subfamily.</text>
</comment>
<keyword evidence="17" id="KW-1185">Reference proteome</keyword>
<dbReference type="SMART" id="SM00490">
    <property type="entry name" value="HELICc"/>
    <property type="match status" value="1"/>
</dbReference>
<evidence type="ECO:0000256" key="12">
    <source>
        <dbReference type="ARBA" id="ARBA00070128"/>
    </source>
</evidence>
<dbReference type="GO" id="GO:0005524">
    <property type="term" value="F:ATP binding"/>
    <property type="evidence" value="ECO:0007669"/>
    <property type="project" value="UniProtKB-UniRule"/>
</dbReference>
<dbReference type="GO" id="GO:0000716">
    <property type="term" value="P:transcription-coupled nucleotide-excision repair, DNA damage recognition"/>
    <property type="evidence" value="ECO:0007669"/>
    <property type="project" value="UniProtKB-UniRule"/>
</dbReference>
<dbReference type="SUPFAM" id="SSF141259">
    <property type="entry name" value="CarD-like"/>
    <property type="match status" value="1"/>
</dbReference>
<keyword evidence="9 13" id="KW-0234">DNA repair</keyword>
<dbReference type="Pfam" id="PF02559">
    <property type="entry name" value="CarD_TRCF_RID"/>
    <property type="match status" value="1"/>
</dbReference>
<dbReference type="InterPro" id="IPR041471">
    <property type="entry name" value="UvrB_inter"/>
</dbReference>
<dbReference type="CDD" id="cd17991">
    <property type="entry name" value="DEXHc_TRCF"/>
    <property type="match status" value="1"/>
</dbReference>
<dbReference type="PROSITE" id="PS51194">
    <property type="entry name" value="HELICASE_CTER"/>
    <property type="match status" value="1"/>
</dbReference>
<dbReference type="Proteomes" id="UP000563349">
    <property type="component" value="Unassembled WGS sequence"/>
</dbReference>
<evidence type="ECO:0000256" key="1">
    <source>
        <dbReference type="ARBA" id="ARBA00004496"/>
    </source>
</evidence>
<dbReference type="Gene3D" id="3.90.1150.50">
    <property type="entry name" value="Transcription-repair-coupling factor, D7 domain"/>
    <property type="match status" value="1"/>
</dbReference>
<comment type="similarity">
    <text evidence="10 13">In the N-terminal section; belongs to the UvrB family.</text>
</comment>
<dbReference type="InterPro" id="IPR014001">
    <property type="entry name" value="Helicase_ATP-bd"/>
</dbReference>
<keyword evidence="4 13" id="KW-0227">DNA damage</keyword>
<evidence type="ECO:0000313" key="17">
    <source>
        <dbReference type="Proteomes" id="UP000563349"/>
    </source>
</evidence>
<dbReference type="SMART" id="SM00487">
    <property type="entry name" value="DEXDc"/>
    <property type="match status" value="1"/>
</dbReference>
<name>A0A7Z0RQ26_9STRE</name>
<keyword evidence="5 13" id="KW-0378">Hydrolase</keyword>
<dbReference type="EC" id="3.6.4.-" evidence="13"/>
<reference evidence="16 17" key="1">
    <citation type="submission" date="2020-07" db="EMBL/GenBank/DDBJ databases">
        <title>MOT database genomes.</title>
        <authorList>
            <person name="Joseph S."/>
            <person name="Aduse-Opoku J."/>
            <person name="Hashim A."/>
            <person name="Wade W."/>
            <person name="Curtis M."/>
        </authorList>
    </citation>
    <scope>NUCLEOTIDE SEQUENCE [LARGE SCALE GENOMIC DNA]</scope>
    <source>
        <strain evidence="16 17">CCW311</strain>
    </source>
</reference>
<keyword evidence="2 13" id="KW-0963">Cytoplasm</keyword>
<sequence length="1179" mass="135212">MMAKIDLISLFEQNEQIQAWQEGFIKDSRQLMLGLSASSKALAIASLLRAKQSKIVVVVASVVEAERLESDLVALVGEEKVYPFIAEDVAAVELAFASKEREYTRAQSLQFLQGDQTGILIANLAALGLRLPNPKDYAAYKMTLKLGQTYDFDKLLQLVTDMGYRKVGQVSQVGEYSHRGDILDIYPLGQEFPYRLEFFGDELDNLRIFSPDHQRSQQQVDSLELQPVVDQIISLADYGRAETALIELMESQSNPRLLSYLQEILAAIRKYSYHDAYPSFLQYFYEGEWSLLDYLSKENLVIFDEFQRLTDRKAQQELEVAQFLTDQLQIDKAVSTQRYYLDTYSKWRLHKPASFFSYIQRGFGNLKLNGLYQFQEFPLQDYFNQIPIIKEELVRFQKSGYTILLDITSKERLQSLQSSLQEYELTVDFVKSDEIKVNGIQLCQLGLSQGFQLQDQKLLVITEKELFHKKNKRRVRRQTISNAERLKSYQELEKGDYVVHSIHGIGQYLGIETLEVSGNHRDYLTVRYENGDRISLPVDQLDLLSKYVASDGKTPKLNKLNDGRFQKTKRKIEKQVEDIADDLLKLYAERAQLKGFAFSPDTPDQEEFDNDFPYVETEDQLKSIQEIKEDMEKDKPMDRLLVGDVGFGKTEVAMRAAFKAVQDQKQVAILVPTTVLAQQHLVNFQERFAEFAVEVDGLSRFRSKKEQVEILERLAKGQVDIIIGTHRLLSDDVVFADLGLIIIDEEQRFGVKHKEKLKVLKNKVDVLTLTATPIPRTLHMSMLGIRDLSVIETPPTNRYPVQTFVMETNPQVIRDAVLREIERGGQAYYLYNRVETIELKVAELQELIPEASIGFVHGQMSEVRLENTLLDFINGVYDVLVTTTIIETGVDIPNANTLFIENADYMGLSTLYQLRGRVGRSNRLAYSYLFYKPDKSLTEVSEKRLDAIKGFTELGSGFKIAMRDLSIRGAGNLLGSSQSGFIDSVGFELYSQLLEEAIAKKQNRVQAKQRAHAEISLGIDAYLPSDYIQDERQKIEIYKRIRQIDGPEVYQELQEELIDRFGEYPDAVAYLLEIALLKAYADKVFVENILLRNGSIHLRFAAKASRYFLAQDYFQALSQTTLKAQLSDVQGKMEIIFKAKQEKDYEILEALIQVTRFLAQVLDQKLEDKDQKPEQNVLQ</sequence>
<dbReference type="InterPro" id="IPR048635">
    <property type="entry name" value="MFD_D3"/>
</dbReference>
<evidence type="ECO:0000256" key="8">
    <source>
        <dbReference type="ARBA" id="ARBA00023125"/>
    </source>
</evidence>
<dbReference type="InterPro" id="IPR011545">
    <property type="entry name" value="DEAD/DEAH_box_helicase_dom"/>
</dbReference>
<evidence type="ECO:0000256" key="4">
    <source>
        <dbReference type="ARBA" id="ARBA00022763"/>
    </source>
</evidence>
<dbReference type="SMART" id="SM00982">
    <property type="entry name" value="TRCF"/>
    <property type="match status" value="1"/>
</dbReference>
<evidence type="ECO:0000256" key="6">
    <source>
        <dbReference type="ARBA" id="ARBA00022806"/>
    </source>
</evidence>
<dbReference type="FunFam" id="3.40.50.300:FF:000546">
    <property type="entry name" value="Transcription-repair-coupling factor"/>
    <property type="match status" value="1"/>
</dbReference>
<dbReference type="GO" id="GO:0006355">
    <property type="term" value="P:regulation of DNA-templated transcription"/>
    <property type="evidence" value="ECO:0007669"/>
    <property type="project" value="UniProtKB-UniRule"/>
</dbReference>